<dbReference type="EC" id="3.4.-.-" evidence="8"/>
<keyword evidence="5" id="KW-0190">Covalent protein-DNA linkage</keyword>
<dbReference type="Gene3D" id="3.90.1680.10">
    <property type="entry name" value="SOS response associated peptidase-like"/>
    <property type="match status" value="1"/>
</dbReference>
<dbReference type="HOGENOM" id="CLU_035990_6_2_6"/>
<dbReference type="RefSeq" id="WP_006871412.1">
    <property type="nucleotide sequence ID" value="NZ_JH413829.1"/>
</dbReference>
<sequence>MGASMCGRFALDADYVRIKAQFNLSNDLDILPRYNIAPSMPVLFICQIEGQNQALKLQWGLLPAWAKTKKIKKAINVVSETVFEKRAFRKEIQAHRGIMVMSGFFEWRVEGKGRQPYYFKKKNDELIAVAALWDTWHSGEEVIHSCALLTTEANPLVHAIHQRMPAILVPSEQTIWMNNHAYEPDKLSAVLHPYQVDDLCGYPVTRDMNHFAFQSSLAIKALTTVKSALR</sequence>
<evidence type="ECO:0000313" key="10">
    <source>
        <dbReference type="Proteomes" id="UP000002770"/>
    </source>
</evidence>
<dbReference type="Proteomes" id="UP000002770">
    <property type="component" value="Unassembled WGS sequence"/>
</dbReference>
<dbReference type="PANTHER" id="PTHR13604:SF0">
    <property type="entry name" value="ABASIC SITE PROCESSING PROTEIN HMCES"/>
    <property type="match status" value="1"/>
</dbReference>
<evidence type="ECO:0000256" key="4">
    <source>
        <dbReference type="ARBA" id="ARBA00022801"/>
    </source>
</evidence>
<reference evidence="9 10" key="1">
    <citation type="journal article" date="2011" name="BMC Genomics">
        <title>Insight into cross-talk between intra-amoebal pathogens.</title>
        <authorList>
            <person name="Gimenez G."/>
            <person name="Bertelli C."/>
            <person name="Moliner C."/>
            <person name="Robert C."/>
            <person name="Raoult D."/>
            <person name="Fournier P.E."/>
            <person name="Greub G."/>
        </authorList>
    </citation>
    <scope>NUCLEOTIDE SEQUENCE [LARGE SCALE GENOMIC DNA]</scope>
    <source>
        <strain evidence="9 10">LLAP12</strain>
    </source>
</reference>
<organism evidence="9 10">
    <name type="scientific">Legionella drancourtii LLAP12</name>
    <dbReference type="NCBI Taxonomy" id="658187"/>
    <lineage>
        <taxon>Bacteria</taxon>
        <taxon>Pseudomonadati</taxon>
        <taxon>Pseudomonadota</taxon>
        <taxon>Gammaproteobacteria</taxon>
        <taxon>Legionellales</taxon>
        <taxon>Legionellaceae</taxon>
        <taxon>Legionella</taxon>
    </lineage>
</organism>
<dbReference type="PANTHER" id="PTHR13604">
    <property type="entry name" value="DC12-RELATED"/>
    <property type="match status" value="1"/>
</dbReference>
<keyword evidence="7" id="KW-0456">Lyase</keyword>
<dbReference type="FunCoup" id="G9EQF7">
    <property type="interactions" value="247"/>
</dbReference>
<dbReference type="AlphaFoldDB" id="G9EQF7"/>
<evidence type="ECO:0000256" key="5">
    <source>
        <dbReference type="ARBA" id="ARBA00023124"/>
    </source>
</evidence>
<dbReference type="InParanoid" id="G9EQF7"/>
<evidence type="ECO:0000256" key="7">
    <source>
        <dbReference type="ARBA" id="ARBA00023239"/>
    </source>
</evidence>
<dbReference type="STRING" id="658187.LDG_7504"/>
<dbReference type="SUPFAM" id="SSF143081">
    <property type="entry name" value="BB1717-like"/>
    <property type="match status" value="1"/>
</dbReference>
<keyword evidence="3" id="KW-0227">DNA damage</keyword>
<dbReference type="eggNOG" id="COG2135">
    <property type="taxonomic scope" value="Bacteria"/>
</dbReference>
<protein>
    <recommendedName>
        <fullName evidence="8">Abasic site processing protein</fullName>
        <ecNumber evidence="8">3.4.-.-</ecNumber>
    </recommendedName>
</protein>
<dbReference type="GO" id="GO:0106300">
    <property type="term" value="P:protein-DNA covalent cross-linking repair"/>
    <property type="evidence" value="ECO:0007669"/>
    <property type="project" value="InterPro"/>
</dbReference>
<evidence type="ECO:0000256" key="3">
    <source>
        <dbReference type="ARBA" id="ARBA00022763"/>
    </source>
</evidence>
<keyword evidence="2 8" id="KW-0645">Protease</keyword>
<dbReference type="GO" id="GO:0003697">
    <property type="term" value="F:single-stranded DNA binding"/>
    <property type="evidence" value="ECO:0007669"/>
    <property type="project" value="InterPro"/>
</dbReference>
<dbReference type="InterPro" id="IPR036590">
    <property type="entry name" value="SRAP-like"/>
</dbReference>
<keyword evidence="6" id="KW-0238">DNA-binding</keyword>
<gene>
    <name evidence="9" type="ORF">LDG_7504</name>
</gene>
<dbReference type="Pfam" id="PF02586">
    <property type="entry name" value="SRAP"/>
    <property type="match status" value="1"/>
</dbReference>
<dbReference type="GO" id="GO:0016829">
    <property type="term" value="F:lyase activity"/>
    <property type="evidence" value="ECO:0007669"/>
    <property type="project" value="UniProtKB-KW"/>
</dbReference>
<evidence type="ECO:0000256" key="6">
    <source>
        <dbReference type="ARBA" id="ARBA00023125"/>
    </source>
</evidence>
<proteinExistence type="inferred from homology"/>
<dbReference type="InterPro" id="IPR003738">
    <property type="entry name" value="SRAP"/>
</dbReference>
<keyword evidence="10" id="KW-1185">Reference proteome</keyword>
<dbReference type="GO" id="GO:0006508">
    <property type="term" value="P:proteolysis"/>
    <property type="evidence" value="ECO:0007669"/>
    <property type="project" value="UniProtKB-KW"/>
</dbReference>
<evidence type="ECO:0000256" key="1">
    <source>
        <dbReference type="ARBA" id="ARBA00008136"/>
    </source>
</evidence>
<dbReference type="GO" id="GO:0008233">
    <property type="term" value="F:peptidase activity"/>
    <property type="evidence" value="ECO:0007669"/>
    <property type="project" value="UniProtKB-KW"/>
</dbReference>
<name>G9EQF7_9GAMM</name>
<accession>G9EQF7</accession>
<keyword evidence="4 8" id="KW-0378">Hydrolase</keyword>
<dbReference type="EMBL" id="JH413829">
    <property type="protein sequence ID" value="EHL30552.1"/>
    <property type="molecule type" value="Genomic_DNA"/>
</dbReference>
<evidence type="ECO:0000256" key="8">
    <source>
        <dbReference type="RuleBase" id="RU364100"/>
    </source>
</evidence>
<evidence type="ECO:0000313" key="9">
    <source>
        <dbReference type="EMBL" id="EHL30552.1"/>
    </source>
</evidence>
<dbReference type="OrthoDB" id="6192129at2"/>
<comment type="similarity">
    <text evidence="1 8">Belongs to the SOS response-associated peptidase family.</text>
</comment>
<evidence type="ECO:0000256" key="2">
    <source>
        <dbReference type="ARBA" id="ARBA00022670"/>
    </source>
</evidence>